<sequence>MAGEQRRRYKRYLDDPEAERGHGEFLHEDNDAAANGVQRIVGDEIVSDVEDVFHYFSEGDEDNAANNNLEQDVANEDHQDGEDLVYPDAPITRSQSALAVTAFALRHSMSKVAVQDLLRLINIHLPEGSLPESVYLFNRNFEECKKSINFHVFCKDCLSYLGLTEELYCAICHIHYSKKTVISEGCYFAYTSLRSQLKALMESASLSHYFVEEDDSRDVT</sequence>
<reference evidence="1" key="1">
    <citation type="submission" date="2021-10" db="EMBL/GenBank/DDBJ databases">
        <title>Tropical sea cucumber genome reveals ecological adaptation and Cuvierian tubules defense mechanism.</title>
        <authorList>
            <person name="Chen T."/>
        </authorList>
    </citation>
    <scope>NUCLEOTIDE SEQUENCE</scope>
    <source>
        <strain evidence="1">Nanhai2018</strain>
        <tissue evidence="1">Muscle</tissue>
    </source>
</reference>
<comment type="caution">
    <text evidence="1">The sequence shown here is derived from an EMBL/GenBank/DDBJ whole genome shotgun (WGS) entry which is preliminary data.</text>
</comment>
<gene>
    <name evidence="1" type="ORF">HOLleu_26766</name>
</gene>
<evidence type="ECO:0000313" key="2">
    <source>
        <dbReference type="Proteomes" id="UP001152320"/>
    </source>
</evidence>
<organism evidence="1 2">
    <name type="scientific">Holothuria leucospilota</name>
    <name type="common">Black long sea cucumber</name>
    <name type="synonym">Mertensiothuria leucospilota</name>
    <dbReference type="NCBI Taxonomy" id="206669"/>
    <lineage>
        <taxon>Eukaryota</taxon>
        <taxon>Metazoa</taxon>
        <taxon>Echinodermata</taxon>
        <taxon>Eleutherozoa</taxon>
        <taxon>Echinozoa</taxon>
        <taxon>Holothuroidea</taxon>
        <taxon>Aspidochirotacea</taxon>
        <taxon>Aspidochirotida</taxon>
        <taxon>Holothuriidae</taxon>
        <taxon>Holothuria</taxon>
    </lineage>
</organism>
<dbReference type="Proteomes" id="UP001152320">
    <property type="component" value="Chromosome 13"/>
</dbReference>
<accession>A0A9Q1BPC8</accession>
<protein>
    <submittedName>
        <fullName evidence="1">Uncharacterized protein</fullName>
    </submittedName>
</protein>
<name>A0A9Q1BPC8_HOLLE</name>
<dbReference type="AlphaFoldDB" id="A0A9Q1BPC8"/>
<dbReference type="EMBL" id="JAIZAY010000013">
    <property type="protein sequence ID" value="KAJ8030367.1"/>
    <property type="molecule type" value="Genomic_DNA"/>
</dbReference>
<evidence type="ECO:0000313" key="1">
    <source>
        <dbReference type="EMBL" id="KAJ8030367.1"/>
    </source>
</evidence>
<dbReference type="OrthoDB" id="3263820at2759"/>
<proteinExistence type="predicted"/>
<keyword evidence="2" id="KW-1185">Reference proteome</keyword>